<dbReference type="Pfam" id="PF07690">
    <property type="entry name" value="MFS_1"/>
    <property type="match status" value="1"/>
</dbReference>
<dbReference type="CDD" id="cd17316">
    <property type="entry name" value="MFS_SV2_like"/>
    <property type="match status" value="1"/>
</dbReference>
<dbReference type="PROSITE" id="PS50850">
    <property type="entry name" value="MFS"/>
    <property type="match status" value="1"/>
</dbReference>
<sequence length="401" mass="42752">MKSPWRTTLLAGSASYLDAGSIVAGAVGLPLWTEHFGFGTTFVGLIGAFSSNAISAGVGALAGGWLCDKLGRRRVYQWDLLLYAFGLLCIIFATEPWMLVFGYVFTGLAVGVDVPASWTLIAEAAPKGAHGRHGATAQIMWLTGPLVVLLLGLALADTGLLGVRLIFAHLLVLSLIVWYLRRGLRESPLWEEQAPHAHITLANFKLLTTKPFLKPLVMLTAMYGLWNLHAGTSGFYLPYILTTVGAQTQAASVALNALLFVLGGLSVWLVFMPRADRGARTPLFATAAVAQIAAVLLLAVFPLTTGVAVAYVLLSGACGGFGQQQFFQLWSAEAFPTLLRATALGLMFAIVRIALGGWSLFLPTFLDAGFHGVAWTLIAFLSASALVGLAYARRVASRSVR</sequence>
<keyword evidence="8" id="KW-1185">Reference proteome</keyword>
<dbReference type="PANTHER" id="PTHR23508:SF10">
    <property type="entry name" value="CARBOXYLIC ACID TRANSPORTER PROTEIN HOMOLOG"/>
    <property type="match status" value="1"/>
</dbReference>
<comment type="subcellular location">
    <subcellularLocation>
        <location evidence="1">Cell membrane</location>
        <topology evidence="1">Multi-pass membrane protein</topology>
    </subcellularLocation>
</comment>
<keyword evidence="3 5" id="KW-1133">Transmembrane helix</keyword>
<evidence type="ECO:0000256" key="4">
    <source>
        <dbReference type="ARBA" id="ARBA00023136"/>
    </source>
</evidence>
<dbReference type="InterPro" id="IPR020846">
    <property type="entry name" value="MFS_dom"/>
</dbReference>
<feature type="transmembrane region" description="Helical" evidence="5">
    <location>
        <begin position="373"/>
        <end position="392"/>
    </location>
</feature>
<evidence type="ECO:0000256" key="5">
    <source>
        <dbReference type="SAM" id="Phobius"/>
    </source>
</evidence>
<dbReference type="Proteomes" id="UP001147653">
    <property type="component" value="Unassembled WGS sequence"/>
</dbReference>
<dbReference type="GO" id="GO:0046943">
    <property type="term" value="F:carboxylic acid transmembrane transporter activity"/>
    <property type="evidence" value="ECO:0007669"/>
    <property type="project" value="TreeGrafter"/>
</dbReference>
<protein>
    <submittedName>
        <fullName evidence="7">MFS transporter</fullName>
    </submittedName>
</protein>
<organism evidence="7 8">
    <name type="scientific">Solirubrobacter phytolaccae</name>
    <dbReference type="NCBI Taxonomy" id="1404360"/>
    <lineage>
        <taxon>Bacteria</taxon>
        <taxon>Bacillati</taxon>
        <taxon>Actinomycetota</taxon>
        <taxon>Thermoleophilia</taxon>
        <taxon>Solirubrobacterales</taxon>
        <taxon>Solirubrobacteraceae</taxon>
        <taxon>Solirubrobacter</taxon>
    </lineage>
</organism>
<feature type="transmembrane region" description="Helical" evidence="5">
    <location>
        <begin position="253"/>
        <end position="271"/>
    </location>
</feature>
<dbReference type="InterPro" id="IPR036259">
    <property type="entry name" value="MFS_trans_sf"/>
</dbReference>
<accession>A0A9X3NH09</accession>
<feature type="transmembrane region" description="Helical" evidence="5">
    <location>
        <begin position="216"/>
        <end position="241"/>
    </location>
</feature>
<dbReference type="SUPFAM" id="SSF103473">
    <property type="entry name" value="MFS general substrate transporter"/>
    <property type="match status" value="1"/>
</dbReference>
<name>A0A9X3NH09_9ACTN</name>
<dbReference type="GO" id="GO:0005886">
    <property type="term" value="C:plasma membrane"/>
    <property type="evidence" value="ECO:0007669"/>
    <property type="project" value="UniProtKB-SubCell"/>
</dbReference>
<feature type="transmembrane region" description="Helical" evidence="5">
    <location>
        <begin position="338"/>
        <end position="361"/>
    </location>
</feature>
<evidence type="ECO:0000256" key="1">
    <source>
        <dbReference type="ARBA" id="ARBA00004651"/>
    </source>
</evidence>
<dbReference type="PANTHER" id="PTHR23508">
    <property type="entry name" value="CARBOXYLIC ACID TRANSPORTER PROTEIN HOMOLOG"/>
    <property type="match status" value="1"/>
</dbReference>
<dbReference type="Gene3D" id="1.20.1250.20">
    <property type="entry name" value="MFS general substrate transporter like domains"/>
    <property type="match status" value="2"/>
</dbReference>
<keyword evidence="2 5" id="KW-0812">Transmembrane</keyword>
<feature type="transmembrane region" description="Helical" evidence="5">
    <location>
        <begin position="41"/>
        <end position="63"/>
    </location>
</feature>
<keyword evidence="4 5" id="KW-0472">Membrane</keyword>
<dbReference type="EMBL" id="JAPDDP010000086">
    <property type="protein sequence ID" value="MDA0184785.1"/>
    <property type="molecule type" value="Genomic_DNA"/>
</dbReference>
<dbReference type="InterPro" id="IPR011701">
    <property type="entry name" value="MFS"/>
</dbReference>
<feature type="transmembrane region" description="Helical" evidence="5">
    <location>
        <begin position="134"/>
        <end position="155"/>
    </location>
</feature>
<evidence type="ECO:0000259" key="6">
    <source>
        <dbReference type="PROSITE" id="PS50850"/>
    </source>
</evidence>
<evidence type="ECO:0000313" key="8">
    <source>
        <dbReference type="Proteomes" id="UP001147653"/>
    </source>
</evidence>
<reference evidence="7" key="1">
    <citation type="submission" date="2022-10" db="EMBL/GenBank/DDBJ databases">
        <title>The WGS of Solirubrobacter phytolaccae KCTC 29190.</title>
        <authorList>
            <person name="Jiang Z."/>
        </authorList>
    </citation>
    <scope>NUCLEOTIDE SEQUENCE</scope>
    <source>
        <strain evidence="7">KCTC 29190</strain>
    </source>
</reference>
<dbReference type="RefSeq" id="WP_270029241.1">
    <property type="nucleotide sequence ID" value="NZ_JAPDDP010000086.1"/>
</dbReference>
<gene>
    <name evidence="7" type="ORF">OJ997_31070</name>
</gene>
<evidence type="ECO:0000256" key="3">
    <source>
        <dbReference type="ARBA" id="ARBA00022989"/>
    </source>
</evidence>
<evidence type="ECO:0000256" key="2">
    <source>
        <dbReference type="ARBA" id="ARBA00022692"/>
    </source>
</evidence>
<proteinExistence type="predicted"/>
<comment type="caution">
    <text evidence="7">The sequence shown here is derived from an EMBL/GenBank/DDBJ whole genome shotgun (WGS) entry which is preliminary data.</text>
</comment>
<feature type="transmembrane region" description="Helical" evidence="5">
    <location>
        <begin position="161"/>
        <end position="180"/>
    </location>
</feature>
<evidence type="ECO:0000313" key="7">
    <source>
        <dbReference type="EMBL" id="MDA0184785.1"/>
    </source>
</evidence>
<dbReference type="AlphaFoldDB" id="A0A9X3NH09"/>
<feature type="domain" description="Major facilitator superfamily (MFS) profile" evidence="6">
    <location>
        <begin position="4"/>
        <end position="400"/>
    </location>
</feature>
<feature type="transmembrane region" description="Helical" evidence="5">
    <location>
        <begin position="75"/>
        <end position="94"/>
    </location>
</feature>